<evidence type="ECO:0000313" key="1">
    <source>
        <dbReference type="EMBL" id="KAJ3553267.1"/>
    </source>
</evidence>
<dbReference type="Proteomes" id="UP001148662">
    <property type="component" value="Unassembled WGS sequence"/>
</dbReference>
<gene>
    <name evidence="1" type="ORF">NM688_g3708</name>
</gene>
<keyword evidence="2" id="KW-1185">Reference proteome</keyword>
<organism evidence="1 2">
    <name type="scientific">Phlebia brevispora</name>
    <dbReference type="NCBI Taxonomy" id="194682"/>
    <lineage>
        <taxon>Eukaryota</taxon>
        <taxon>Fungi</taxon>
        <taxon>Dikarya</taxon>
        <taxon>Basidiomycota</taxon>
        <taxon>Agaricomycotina</taxon>
        <taxon>Agaricomycetes</taxon>
        <taxon>Polyporales</taxon>
        <taxon>Meruliaceae</taxon>
        <taxon>Phlebia</taxon>
    </lineage>
</organism>
<sequence length="601" mass="67178">MLSPLVAPLVIVTLLPGADAPAEQPEAEATPPPPNDEVSADDDDEKESSPPMDDDELDEFATAEVSAQRVHAGQALPDPQTLKEALRRSDSAEWQAAADAEIQAHITNRTWVPCKLPPGRTAIGCRWVMLQKYKADGSIDRYKARLVAKGYSQRPGYDYKETFAPTARMATIRTVLALSAIKDLHLRSIDISHAFINGELEEEIYMEQPEGYHFGEPDDVLRLVKSLYGLRQAGNCWLKRLEKELKDMGFVRIKSDPSLYVFRRGNVRIIIPVYIDDMTLASTSKKESDNVVQELATHFELHDLGETSYLLGIEITRDRPNRTISLSQRQYIIDTLERFGFSGCSPVHTPMLASVHLSKTMCPTTSEEAAEMRKVPYANAVGALNWLATCTRPDIAYTVSQLGRFNANPGKQHWAVVKHLFRYLKATMDLKLTYSPDPRSKELFHVFSDASFGDDKDDGRSTGAYLAMVGTGAVDWSSKLESITCLSTTEAEYIAAVDAGKEICWLRNLFTELGYSFEGKSSTLHMDNNSAITVAKNPEHFGRLKHLDLRWFWLRDVCEAGTITPEFVPTADMLADLLTKPLDRLQVARLRSMMGLRGPED</sequence>
<protein>
    <submittedName>
        <fullName evidence="1">Uncharacterized protein</fullName>
    </submittedName>
</protein>
<comment type="caution">
    <text evidence="1">The sequence shown here is derived from an EMBL/GenBank/DDBJ whole genome shotgun (WGS) entry which is preliminary data.</text>
</comment>
<proteinExistence type="predicted"/>
<name>A0ACC1T556_9APHY</name>
<reference evidence="1" key="1">
    <citation type="submission" date="2022-07" db="EMBL/GenBank/DDBJ databases">
        <title>Genome Sequence of Phlebia brevispora.</title>
        <authorList>
            <person name="Buettner E."/>
        </authorList>
    </citation>
    <scope>NUCLEOTIDE SEQUENCE</scope>
    <source>
        <strain evidence="1">MPL23</strain>
    </source>
</reference>
<accession>A0ACC1T556</accession>
<evidence type="ECO:0000313" key="2">
    <source>
        <dbReference type="Proteomes" id="UP001148662"/>
    </source>
</evidence>
<dbReference type="EMBL" id="JANHOG010000558">
    <property type="protein sequence ID" value="KAJ3553267.1"/>
    <property type="molecule type" value="Genomic_DNA"/>
</dbReference>